<protein>
    <submittedName>
        <fullName evidence="7">Putative amino acid transporter</fullName>
    </submittedName>
</protein>
<dbReference type="EMBL" id="AP011115">
    <property type="protein sequence ID" value="BAH55443.1"/>
    <property type="molecule type" value="Genomic_DNA"/>
</dbReference>
<dbReference type="Pfam" id="PF00324">
    <property type="entry name" value="AA_permease"/>
    <property type="match status" value="1"/>
</dbReference>
<sequence>MTVRPGPHNLSDHGPQHETELKRVLGMPSLVFFGLAYMVPLTVWTTYGVVTTSTEGHLPAAYIVTTLAMLLTAYSYGRMVVAHPRAGSAYAYAKSAFGKAVGFIVGWVLLLDYIFLPMICYLVIGLYMHDYFPSIPMWMWIVGSVLLTTLLNIIGIRVIAGVNFIFIAAQFVFIAVFVVLSVRKLGESGVHSFTTPFLSSGMNVAAVFGGAAILALSFLGFDAVSTLSEETKNPTVRIPRAILLCTVLGGALYILESYIGHLIFPDYTLFSSVDVATVDVMKHVGGDLLNSFFTAAYVAGCFASALASQASVSRILFAMGRDGVLPKPIFGHLHPRFRTPVVPNIIVGALGLSALFISLEKASSMISFGALAAFTFVNLAVIKHYVIDKGKRSPGDLLRYALVPGLGVAFNAYLWTSLSGPTFAIGLTWLAVGVAYLLTLTRGFSRPVPDLSMDKADHEGNGDIEVAAQAAR</sequence>
<feature type="transmembrane region" description="Helical" evidence="5">
    <location>
        <begin position="365"/>
        <end position="385"/>
    </location>
</feature>
<dbReference type="KEGG" id="rop:ROP_71960"/>
<evidence type="ECO:0000256" key="3">
    <source>
        <dbReference type="ARBA" id="ARBA00022989"/>
    </source>
</evidence>
<reference evidence="7 8" key="1">
    <citation type="submission" date="2009-03" db="EMBL/GenBank/DDBJ databases">
        <title>Comparison of the complete genome sequences of Rhodococcus erythropolis PR4 and Rhodococcus opacus B4.</title>
        <authorList>
            <person name="Takarada H."/>
            <person name="Sekine M."/>
            <person name="Hosoyama A."/>
            <person name="Yamada R."/>
            <person name="Fujisawa T."/>
            <person name="Omata S."/>
            <person name="Shimizu A."/>
            <person name="Tsukatani N."/>
            <person name="Tanikawa S."/>
            <person name="Fujita N."/>
            <person name="Harayama S."/>
        </authorList>
    </citation>
    <scope>NUCLEOTIDE SEQUENCE [LARGE SCALE GENOMIC DNA]</scope>
    <source>
        <strain evidence="7 8">B4</strain>
    </source>
</reference>
<feature type="transmembrane region" description="Helical" evidence="5">
    <location>
        <begin position="30"/>
        <end position="50"/>
    </location>
</feature>
<dbReference type="GO" id="GO:0016020">
    <property type="term" value="C:membrane"/>
    <property type="evidence" value="ECO:0007669"/>
    <property type="project" value="UniProtKB-SubCell"/>
</dbReference>
<evidence type="ECO:0000256" key="1">
    <source>
        <dbReference type="ARBA" id="ARBA00004141"/>
    </source>
</evidence>
<feature type="transmembrane region" description="Helical" evidence="5">
    <location>
        <begin position="422"/>
        <end position="440"/>
    </location>
</feature>
<evidence type="ECO:0000313" key="7">
    <source>
        <dbReference type="EMBL" id="BAH55443.1"/>
    </source>
</evidence>
<feature type="transmembrane region" description="Helical" evidence="5">
    <location>
        <begin position="202"/>
        <end position="221"/>
    </location>
</feature>
<dbReference type="HOGENOM" id="CLU_007946_6_0_11"/>
<dbReference type="PANTHER" id="PTHR42770">
    <property type="entry name" value="AMINO ACID TRANSPORTER-RELATED"/>
    <property type="match status" value="1"/>
</dbReference>
<dbReference type="PATRIC" id="fig|632772.20.peg.7511"/>
<accession>C1B632</accession>
<name>C1B632_RHOOB</name>
<comment type="subcellular location">
    <subcellularLocation>
        <location evidence="1">Membrane</location>
        <topology evidence="1">Multi-pass membrane protein</topology>
    </subcellularLocation>
</comment>
<organism evidence="7 8">
    <name type="scientific">Rhodococcus opacus (strain B4)</name>
    <dbReference type="NCBI Taxonomy" id="632772"/>
    <lineage>
        <taxon>Bacteria</taxon>
        <taxon>Bacillati</taxon>
        <taxon>Actinomycetota</taxon>
        <taxon>Actinomycetes</taxon>
        <taxon>Mycobacteriales</taxon>
        <taxon>Nocardiaceae</taxon>
        <taxon>Rhodococcus</taxon>
    </lineage>
</organism>
<evidence type="ECO:0000259" key="6">
    <source>
        <dbReference type="Pfam" id="PF00324"/>
    </source>
</evidence>
<evidence type="ECO:0000256" key="5">
    <source>
        <dbReference type="SAM" id="Phobius"/>
    </source>
</evidence>
<keyword evidence="4 5" id="KW-0472">Membrane</keyword>
<evidence type="ECO:0000256" key="2">
    <source>
        <dbReference type="ARBA" id="ARBA00022692"/>
    </source>
</evidence>
<feature type="transmembrane region" description="Helical" evidence="5">
    <location>
        <begin position="295"/>
        <end position="320"/>
    </location>
</feature>
<feature type="transmembrane region" description="Helical" evidence="5">
    <location>
        <begin position="161"/>
        <end position="182"/>
    </location>
</feature>
<keyword evidence="3 5" id="KW-1133">Transmembrane helix</keyword>
<evidence type="ECO:0000256" key="4">
    <source>
        <dbReference type="ARBA" id="ARBA00023136"/>
    </source>
</evidence>
<dbReference type="Gene3D" id="1.20.1740.10">
    <property type="entry name" value="Amino acid/polyamine transporter I"/>
    <property type="match status" value="1"/>
</dbReference>
<feature type="transmembrane region" description="Helical" evidence="5">
    <location>
        <begin position="56"/>
        <end position="76"/>
    </location>
</feature>
<feature type="transmembrane region" description="Helical" evidence="5">
    <location>
        <begin position="397"/>
        <end position="416"/>
    </location>
</feature>
<dbReference type="GO" id="GO:0055085">
    <property type="term" value="P:transmembrane transport"/>
    <property type="evidence" value="ECO:0007669"/>
    <property type="project" value="InterPro"/>
</dbReference>
<feature type="transmembrane region" description="Helical" evidence="5">
    <location>
        <begin position="341"/>
        <end position="359"/>
    </location>
</feature>
<dbReference type="OrthoDB" id="9762947at2"/>
<feature type="transmembrane region" description="Helical" evidence="5">
    <location>
        <begin position="96"/>
        <end position="129"/>
    </location>
</feature>
<dbReference type="InterPro" id="IPR004841">
    <property type="entry name" value="AA-permease/SLC12A_dom"/>
</dbReference>
<keyword evidence="2 5" id="KW-0812">Transmembrane</keyword>
<dbReference type="PIRSF" id="PIRSF006060">
    <property type="entry name" value="AA_transporter"/>
    <property type="match status" value="1"/>
</dbReference>
<dbReference type="Proteomes" id="UP000002212">
    <property type="component" value="Chromosome"/>
</dbReference>
<feature type="domain" description="Amino acid permease/ SLC12A" evidence="6">
    <location>
        <begin position="30"/>
        <end position="381"/>
    </location>
</feature>
<gene>
    <name evidence="7" type="ordered locus">ROP_71960</name>
</gene>
<dbReference type="PANTHER" id="PTHR42770:SF8">
    <property type="entry name" value="PUTRESCINE IMPORTER PUUP"/>
    <property type="match status" value="1"/>
</dbReference>
<dbReference type="STRING" id="632772.ROP_71960"/>
<evidence type="ECO:0000313" key="8">
    <source>
        <dbReference type="Proteomes" id="UP000002212"/>
    </source>
</evidence>
<dbReference type="AlphaFoldDB" id="C1B632"/>
<proteinExistence type="predicted"/>
<feature type="transmembrane region" description="Helical" evidence="5">
    <location>
        <begin position="241"/>
        <end position="264"/>
    </location>
</feature>
<feature type="transmembrane region" description="Helical" evidence="5">
    <location>
        <begin position="135"/>
        <end position="154"/>
    </location>
</feature>
<dbReference type="InterPro" id="IPR050367">
    <property type="entry name" value="APC_superfamily"/>
</dbReference>